<dbReference type="SUPFAM" id="SSF53697">
    <property type="entry name" value="SIS domain"/>
    <property type="match status" value="1"/>
</dbReference>
<dbReference type="GO" id="GO:1901135">
    <property type="term" value="P:carbohydrate derivative metabolic process"/>
    <property type="evidence" value="ECO:0007669"/>
    <property type="project" value="InterPro"/>
</dbReference>
<evidence type="ECO:0000313" key="2">
    <source>
        <dbReference type="Proteomes" id="UP000249432"/>
    </source>
</evidence>
<dbReference type="RefSeq" id="WP_303734178.1">
    <property type="nucleotide sequence ID" value="NZ_CAKZHK010000007.1"/>
</dbReference>
<comment type="caution">
    <text evidence="1">The sequence shown here is derived from an EMBL/GenBank/DDBJ whole genome shotgun (WGS) entry which is preliminary data.</text>
</comment>
<dbReference type="InterPro" id="IPR046348">
    <property type="entry name" value="SIS_dom_sf"/>
</dbReference>
<dbReference type="AlphaFoldDB" id="A0A2W5SZY9"/>
<organism evidence="1 2">
    <name type="scientific">Corynebacterium kroppenstedtii</name>
    <dbReference type="NCBI Taxonomy" id="161879"/>
    <lineage>
        <taxon>Bacteria</taxon>
        <taxon>Bacillati</taxon>
        <taxon>Actinomycetota</taxon>
        <taxon>Actinomycetes</taxon>
        <taxon>Mycobacteriales</taxon>
        <taxon>Corynebacteriaceae</taxon>
        <taxon>Corynebacterium</taxon>
    </lineage>
</organism>
<gene>
    <name evidence="1" type="ORF">DI525_02250</name>
</gene>
<protein>
    <submittedName>
        <fullName evidence="1">Uncharacterized protein</fullName>
    </submittedName>
</protein>
<dbReference type="GO" id="GO:0097367">
    <property type="term" value="F:carbohydrate derivative binding"/>
    <property type="evidence" value="ECO:0007669"/>
    <property type="project" value="InterPro"/>
</dbReference>
<reference evidence="1 2" key="1">
    <citation type="submission" date="2017-08" db="EMBL/GenBank/DDBJ databases">
        <title>Infants hospitalized years apart are colonized by the same room-sourced microbial strains.</title>
        <authorList>
            <person name="Brooks B."/>
            <person name="Olm M.R."/>
            <person name="Firek B.A."/>
            <person name="Baker R."/>
            <person name="Thomas B.C."/>
            <person name="Morowitz M.J."/>
            <person name="Banfield J.F."/>
        </authorList>
    </citation>
    <scope>NUCLEOTIDE SEQUENCE [LARGE SCALE GENOMIC DNA]</scope>
    <source>
        <strain evidence="1">S2_003_000_R1_3</strain>
    </source>
</reference>
<evidence type="ECO:0000313" key="1">
    <source>
        <dbReference type="EMBL" id="PZR06143.1"/>
    </source>
</evidence>
<dbReference type="EMBL" id="QFRA01000003">
    <property type="protein sequence ID" value="PZR06143.1"/>
    <property type="molecule type" value="Genomic_DNA"/>
</dbReference>
<name>A0A2W5SZY9_9CORY</name>
<sequence length="409" mass="42840">MYPRETLVTVAQEGARIRAVARSLSDVMSVLDLLTIESTPDGPSAESLRSDFFGIADDTTDDSSEDLRSFAKSIPDVACGVVIVACSDTAVHAARVAVSLIPDPSVPIVVVDRLPRYVGAMDCVIVLTPDPADREAEEAVVRCRQVGAMVMVAAPTSGPVAEAGAGYGLVVPDIPGVTEESWGRYIATVTGGCGLVGQLPIQGVLDYAADAVDREMEASGPERDESVNPARQLGLRMKDHRVVIAGDGATRHVASFAAMRLLHLGIVAATADTAELARFYSDLHRGTSMDTAIDSSGETGTGSGSVSSDVDKSIFYDPFLDAPAVQPLAAVVVPGLGGYSVRGRNEEPDAGVSRAYPSEQELSRLERYFDARPVTVVDLTASDLHSAVAYICVLAARCAAAAAYVVAQE</sequence>
<dbReference type="Proteomes" id="UP000249432">
    <property type="component" value="Unassembled WGS sequence"/>
</dbReference>
<proteinExistence type="predicted"/>
<accession>A0A2W5SZY9</accession>